<evidence type="ECO:0000313" key="2">
    <source>
        <dbReference type="Proteomes" id="UP001172743"/>
    </source>
</evidence>
<reference evidence="1" key="1">
    <citation type="submission" date="2023-07" db="EMBL/GenBank/DDBJ databases">
        <title>Ureibacillus sp. isolated from freshwater well.</title>
        <authorList>
            <person name="Kirdat K."/>
            <person name="Bhatt A."/>
            <person name="Teware R."/>
            <person name="Bhavsar Y."/>
            <person name="Yadav A."/>
        </authorList>
    </citation>
    <scope>NUCLEOTIDE SEQUENCE</scope>
    <source>
        <strain evidence="1">BA0131</strain>
    </source>
</reference>
<dbReference type="RefSeq" id="WP_301137248.1">
    <property type="nucleotide sequence ID" value="NZ_JAUHTQ010000003.1"/>
</dbReference>
<dbReference type="EMBL" id="JAUHTQ010000003">
    <property type="protein sequence ID" value="MDN4492988.1"/>
    <property type="molecule type" value="Genomic_DNA"/>
</dbReference>
<evidence type="ECO:0000313" key="1">
    <source>
        <dbReference type="EMBL" id="MDN4492988.1"/>
    </source>
</evidence>
<gene>
    <name evidence="1" type="ORF">QYB95_05495</name>
</gene>
<comment type="caution">
    <text evidence="1">The sequence shown here is derived from an EMBL/GenBank/DDBJ whole genome shotgun (WGS) entry which is preliminary data.</text>
</comment>
<protein>
    <recommendedName>
        <fullName evidence="3">Lipoprotein</fullName>
    </recommendedName>
</protein>
<name>A0ABT8GNJ8_9BACL</name>
<dbReference type="PROSITE" id="PS51257">
    <property type="entry name" value="PROKAR_LIPOPROTEIN"/>
    <property type="match status" value="1"/>
</dbReference>
<dbReference type="Proteomes" id="UP001172743">
    <property type="component" value="Unassembled WGS sequence"/>
</dbReference>
<proteinExistence type="predicted"/>
<accession>A0ABT8GNJ8</accession>
<sequence>MRIKIMGLLIIVSIQSFLVGCSKNSIETEEYKGMDLKIGVIGEIPEVREKNIKFVELELKDIKEPHRLEELDAVFIMKENLIEAANDKYVESYQSGVLPFFFIESEKSYLPFVVAGASYEGTKDVQDGSYATGYLNDPKTKGEMKYWGYGLYNDIWNEENIKDAYSRIFDTISELNIVNNKL</sequence>
<evidence type="ECO:0008006" key="3">
    <source>
        <dbReference type="Google" id="ProtNLM"/>
    </source>
</evidence>
<organism evidence="1 2">
    <name type="scientific">Ureibacillus aquaedulcis</name>
    <dbReference type="NCBI Taxonomy" id="3058421"/>
    <lineage>
        <taxon>Bacteria</taxon>
        <taxon>Bacillati</taxon>
        <taxon>Bacillota</taxon>
        <taxon>Bacilli</taxon>
        <taxon>Bacillales</taxon>
        <taxon>Caryophanaceae</taxon>
        <taxon>Ureibacillus</taxon>
    </lineage>
</organism>
<keyword evidence="2" id="KW-1185">Reference proteome</keyword>